<dbReference type="KEGG" id="ptkz:JDV02_003727"/>
<evidence type="ECO:0000313" key="11">
    <source>
        <dbReference type="Proteomes" id="UP000829364"/>
    </source>
</evidence>
<dbReference type="GeneID" id="72065683"/>
<evidence type="ECO:0000256" key="4">
    <source>
        <dbReference type="ARBA" id="ARBA00022801"/>
    </source>
</evidence>
<evidence type="ECO:0000259" key="9">
    <source>
        <dbReference type="PROSITE" id="PS52048"/>
    </source>
</evidence>
<dbReference type="FunFam" id="3.40.532.10:FF:000010">
    <property type="entry name" value="Ubiquitin carboxyl-terminal hydrolase"/>
    <property type="match status" value="1"/>
</dbReference>
<reference evidence="10" key="1">
    <citation type="submission" date="2021-11" db="EMBL/GenBank/DDBJ databases">
        <title>Purpureocillium_takamizusanense_genome.</title>
        <authorList>
            <person name="Nguyen N.-H."/>
        </authorList>
    </citation>
    <scope>NUCLEOTIDE SEQUENCE</scope>
    <source>
        <strain evidence="10">PT3</strain>
    </source>
</reference>
<dbReference type="PANTHER" id="PTHR10589:SF29">
    <property type="entry name" value="UBIQUITIN CARBOXYL-TERMINAL HYDROLASE"/>
    <property type="match status" value="1"/>
</dbReference>
<dbReference type="Proteomes" id="UP000829364">
    <property type="component" value="Chromosome 3"/>
</dbReference>
<dbReference type="AlphaFoldDB" id="A0A9Q8QD08"/>
<feature type="compositionally biased region" description="Basic and acidic residues" evidence="8">
    <location>
        <begin position="106"/>
        <end position="130"/>
    </location>
</feature>
<dbReference type="GO" id="GO:0005737">
    <property type="term" value="C:cytoplasm"/>
    <property type="evidence" value="ECO:0007669"/>
    <property type="project" value="TreeGrafter"/>
</dbReference>
<evidence type="ECO:0000256" key="7">
    <source>
        <dbReference type="RuleBase" id="RU361215"/>
    </source>
</evidence>
<dbReference type="InterPro" id="IPR001578">
    <property type="entry name" value="Peptidase_C12_UCH"/>
</dbReference>
<gene>
    <name evidence="10" type="ORF">JDV02_003727</name>
</gene>
<feature type="region of interest" description="Disordered" evidence="8">
    <location>
        <begin position="162"/>
        <end position="234"/>
    </location>
</feature>
<dbReference type="GO" id="GO:0004843">
    <property type="term" value="F:cysteine-type deubiquitinase activity"/>
    <property type="evidence" value="ECO:0007669"/>
    <property type="project" value="UniProtKB-UniRule"/>
</dbReference>
<dbReference type="Pfam" id="PF01088">
    <property type="entry name" value="Peptidase_C12"/>
    <property type="match status" value="1"/>
</dbReference>
<evidence type="ECO:0000313" key="10">
    <source>
        <dbReference type="EMBL" id="UNI17385.1"/>
    </source>
</evidence>
<dbReference type="Gene3D" id="3.40.532.10">
    <property type="entry name" value="Peptidase C12, ubiquitin carboxyl-terminal hydrolase"/>
    <property type="match status" value="1"/>
</dbReference>
<feature type="compositionally biased region" description="Basic and acidic residues" evidence="8">
    <location>
        <begin position="211"/>
        <end position="234"/>
    </location>
</feature>
<feature type="active site" description="Nucleophile" evidence="6">
    <location>
        <position position="338"/>
    </location>
</feature>
<dbReference type="EC" id="3.4.19.12" evidence="7"/>
<evidence type="ECO:0000256" key="5">
    <source>
        <dbReference type="ARBA" id="ARBA00022807"/>
    </source>
</evidence>
<feature type="active site" description="Proton donor" evidence="6">
    <location>
        <position position="440"/>
    </location>
</feature>
<feature type="domain" description="UCH catalytic" evidence="9">
    <location>
        <begin position="256"/>
        <end position="502"/>
    </location>
</feature>
<dbReference type="GO" id="GO:0006511">
    <property type="term" value="P:ubiquitin-dependent protein catabolic process"/>
    <property type="evidence" value="ECO:0007669"/>
    <property type="project" value="UniProtKB-UniRule"/>
</dbReference>
<evidence type="ECO:0000256" key="6">
    <source>
        <dbReference type="PROSITE-ProRule" id="PRU01393"/>
    </source>
</evidence>
<dbReference type="PROSITE" id="PS52048">
    <property type="entry name" value="UCH_DOMAIN"/>
    <property type="match status" value="1"/>
</dbReference>
<dbReference type="EMBL" id="CP086356">
    <property type="protein sequence ID" value="UNI17385.1"/>
    <property type="molecule type" value="Genomic_DNA"/>
</dbReference>
<dbReference type="PRINTS" id="PR00707">
    <property type="entry name" value="UBCTHYDRLASE"/>
</dbReference>
<keyword evidence="4 6" id="KW-0378">Hydrolase</keyword>
<proteinExistence type="inferred from homology"/>
<dbReference type="InterPro" id="IPR038765">
    <property type="entry name" value="Papain-like_cys_pep_sf"/>
</dbReference>
<organism evidence="10 11">
    <name type="scientific">Purpureocillium takamizusanense</name>
    <dbReference type="NCBI Taxonomy" id="2060973"/>
    <lineage>
        <taxon>Eukaryota</taxon>
        <taxon>Fungi</taxon>
        <taxon>Dikarya</taxon>
        <taxon>Ascomycota</taxon>
        <taxon>Pezizomycotina</taxon>
        <taxon>Sordariomycetes</taxon>
        <taxon>Hypocreomycetidae</taxon>
        <taxon>Hypocreales</taxon>
        <taxon>Ophiocordycipitaceae</taxon>
        <taxon>Purpureocillium</taxon>
    </lineage>
</organism>
<sequence>MKPVPNADSGGSTDTYSTTINFWETPEAVQHVGNRAAVKVLEKIADLVADEIVATISPQYITDVAATVKESLALQFASSGADGGGSEVGEDLDAEEGLETDESSDAEEKVSHVEESPEADKSFKSEKSFDADENLDVEETLEADASFDADETLEADRTFGDEAFQPDQYTSPATPPDSSPNRAPLGRKRENPGRCCDDEPTLPNNKAKAMGKAEVRRNPKRKPTETEPSREPVLPEKPLEEALRPLTDEEKAEWKGWAEVESEPAMFNAILGKLGVQDVRARELFSCDHWGLHDLPKPVLGMVFLFQYAPHLEDDEDDDGDPELDNVWFANQTTSNSCASVALLNIVMNADNVDFGPELREFKASTEGLDSAHRGHRIGSNGFIRAAHNSFARRMDQLNADLYLANEAAAAKPRVYKKRATRATKQQQHALAEQVDYGYHFIAYVYAAGFVWELDGMRSKPRKVGPCDEPSIWTFVAGPRIQERIQQYGTGQNAFSLLAICQQPEKDLRASMASTLAEMNSVRAVMDGNKAFAERAAKVDEANGFAAEINLSEFQLSQRDIDNAAVSGSFKAQLSEPNADVDITTKVYESLVGKLSTTMFSYRQENAARQEEAQIVERHTRDYSQGMHLWLSKLAEKGVLEQLAEESRK</sequence>
<dbReference type="SUPFAM" id="SSF54001">
    <property type="entry name" value="Cysteine proteinases"/>
    <property type="match status" value="1"/>
</dbReference>
<accession>A0A9Q8QD08</accession>
<evidence type="ECO:0000256" key="2">
    <source>
        <dbReference type="ARBA" id="ARBA00022670"/>
    </source>
</evidence>
<keyword evidence="3 6" id="KW-0833">Ubl conjugation pathway</keyword>
<protein>
    <recommendedName>
        <fullName evidence="7">Ubiquitin carboxyl-terminal hydrolase</fullName>
        <ecNumber evidence="7">3.4.19.12</ecNumber>
    </recommendedName>
</protein>
<dbReference type="OrthoDB" id="1924260at2759"/>
<feature type="compositionally biased region" description="Acidic residues" evidence="8">
    <location>
        <begin position="88"/>
        <end position="105"/>
    </location>
</feature>
<comment type="similarity">
    <text evidence="6 7">Belongs to the peptidase C12 family.</text>
</comment>
<evidence type="ECO:0000256" key="1">
    <source>
        <dbReference type="ARBA" id="ARBA00000707"/>
    </source>
</evidence>
<dbReference type="GO" id="GO:0016579">
    <property type="term" value="P:protein deubiquitination"/>
    <property type="evidence" value="ECO:0007669"/>
    <property type="project" value="TreeGrafter"/>
</dbReference>
<keyword evidence="2 6" id="KW-0645">Protease</keyword>
<keyword evidence="11" id="KW-1185">Reference proteome</keyword>
<evidence type="ECO:0000256" key="8">
    <source>
        <dbReference type="SAM" id="MobiDB-lite"/>
    </source>
</evidence>
<feature type="region of interest" description="Disordered" evidence="8">
    <location>
        <begin position="78"/>
        <end position="132"/>
    </location>
</feature>
<comment type="catalytic activity">
    <reaction evidence="1 6 7">
        <text>Thiol-dependent hydrolysis of ester, thioester, amide, peptide and isopeptide bonds formed by the C-terminal Gly of ubiquitin (a 76-residue protein attached to proteins as an intracellular targeting signal).</text>
        <dbReference type="EC" id="3.4.19.12"/>
    </reaction>
</comment>
<feature type="site" description="Important for enzyme activity" evidence="6">
    <location>
        <position position="455"/>
    </location>
</feature>
<keyword evidence="5 6" id="KW-0788">Thiol protease</keyword>
<feature type="site" description="Transition state stabilizer" evidence="6">
    <location>
        <position position="332"/>
    </location>
</feature>
<dbReference type="InterPro" id="IPR036959">
    <property type="entry name" value="Peptidase_C12_UCH_sf"/>
</dbReference>
<dbReference type="RefSeq" id="XP_047840866.1">
    <property type="nucleotide sequence ID" value="XM_047984891.1"/>
</dbReference>
<name>A0A9Q8QD08_9HYPO</name>
<dbReference type="PANTHER" id="PTHR10589">
    <property type="entry name" value="UBIQUITIN CARBOXYL-TERMINAL HYDROLASE"/>
    <property type="match status" value="1"/>
</dbReference>
<evidence type="ECO:0000256" key="3">
    <source>
        <dbReference type="ARBA" id="ARBA00022786"/>
    </source>
</evidence>
<feature type="compositionally biased region" description="Basic and acidic residues" evidence="8">
    <location>
        <begin position="187"/>
        <end position="197"/>
    </location>
</feature>